<evidence type="ECO:0000313" key="1">
    <source>
        <dbReference type="EMBL" id="NUU90393.1"/>
    </source>
</evidence>
<name>A0A6M2EYA1_9ROSI</name>
<reference evidence="1" key="1">
    <citation type="submission" date="2020-03" db="EMBL/GenBank/DDBJ databases">
        <authorList>
            <person name="Zhang R."/>
        </authorList>
    </citation>
    <scope>NUCLEOTIDE SEQUENCE</scope>
</reference>
<organism evidence="1">
    <name type="scientific">Populus davidiana</name>
    <dbReference type="NCBI Taxonomy" id="266767"/>
    <lineage>
        <taxon>Eukaryota</taxon>
        <taxon>Viridiplantae</taxon>
        <taxon>Streptophyta</taxon>
        <taxon>Embryophyta</taxon>
        <taxon>Tracheophyta</taxon>
        <taxon>Spermatophyta</taxon>
        <taxon>Magnoliopsida</taxon>
        <taxon>eudicotyledons</taxon>
        <taxon>Gunneridae</taxon>
        <taxon>Pentapetalae</taxon>
        <taxon>rosids</taxon>
        <taxon>fabids</taxon>
        <taxon>Malpighiales</taxon>
        <taxon>Salicaceae</taxon>
        <taxon>Saliceae</taxon>
        <taxon>Populus</taxon>
    </lineage>
</organism>
<accession>A0A6M2EYA1</accession>
<sequence length="137" mass="16121">MFLIFCFLVTLSSARVLIVYCLVQMMTALEIVMVNSTQKSPGLVQCPLPLSIDGGLRFEPRTWFGMDELGEKIYYWAKDFEEPKKIAQYMSLHHSAVITFKILITCNFHRHETHKHILQKEKQRLEIESHFSQYQPR</sequence>
<dbReference type="AlphaFoldDB" id="A0A6M2EYA1"/>
<dbReference type="EMBL" id="GILB01010060">
    <property type="protein sequence ID" value="NUU90393.1"/>
    <property type="molecule type" value="Transcribed_RNA"/>
</dbReference>
<protein>
    <submittedName>
        <fullName evidence="1">Uncharacterized protein</fullName>
    </submittedName>
</protein>
<proteinExistence type="predicted"/>